<dbReference type="EC" id="2.1.1.360" evidence="2 11"/>
<dbReference type="EMBL" id="CANHGI010000005">
    <property type="protein sequence ID" value="CAI5450719.1"/>
    <property type="molecule type" value="Genomic_DNA"/>
</dbReference>
<comment type="miscellaneous">
    <text evidence="11">In contrast to other lysine histone methyltransferases, it does not contain a SET domain, suggesting the existence of another mechanism for methylation of lysine residues of histones.</text>
</comment>
<comment type="function">
    <text evidence="11">Histone methyltransferase that specifically trimethylates histone H3 to form H3K79me3. This methylation is required for telomere silencing and for the pachytene checkpoint during the meiotic cell cycle by allowing the recruitment of RAD9 to double strand breaks. Nucleosomes are preferred as substrate compared to free histone.</text>
</comment>
<evidence type="ECO:0000256" key="10">
    <source>
        <dbReference type="ARBA" id="ARBA00047770"/>
    </source>
</evidence>
<evidence type="ECO:0000256" key="1">
    <source>
        <dbReference type="ARBA" id="ARBA00004123"/>
    </source>
</evidence>
<keyword evidence="15" id="KW-1185">Reference proteome</keyword>
<dbReference type="GO" id="GO:0032259">
    <property type="term" value="P:methylation"/>
    <property type="evidence" value="ECO:0007669"/>
    <property type="project" value="UniProtKB-KW"/>
</dbReference>
<keyword evidence="8 11" id="KW-0539">Nucleus</keyword>
<evidence type="ECO:0000259" key="13">
    <source>
        <dbReference type="PROSITE" id="PS51569"/>
    </source>
</evidence>
<evidence type="ECO:0000256" key="8">
    <source>
        <dbReference type="ARBA" id="ARBA00023242"/>
    </source>
</evidence>
<comment type="subcellular location">
    <subcellularLocation>
        <location evidence="1 11">Nucleus</location>
    </subcellularLocation>
</comment>
<keyword evidence="7 11" id="KW-0156">Chromatin regulator</keyword>
<dbReference type="PANTHER" id="PTHR21451">
    <property type="entry name" value="HISTONE H3 METHYLTRANSFERASE"/>
    <property type="match status" value="1"/>
</dbReference>
<comment type="caution">
    <text evidence="14">The sequence shown here is derived from an EMBL/GenBank/DDBJ whole genome shotgun (WGS) entry which is preliminary data.</text>
</comment>
<evidence type="ECO:0000256" key="2">
    <source>
        <dbReference type="ARBA" id="ARBA00012190"/>
    </source>
</evidence>
<dbReference type="GO" id="GO:0140956">
    <property type="term" value="F:histone H3K79 trimethyltransferase activity"/>
    <property type="evidence" value="ECO:0007669"/>
    <property type="project" value="UniProtKB-EC"/>
</dbReference>
<evidence type="ECO:0000256" key="3">
    <source>
        <dbReference type="ARBA" id="ARBA00020987"/>
    </source>
</evidence>
<dbReference type="FunFam" id="3.40.50.150:FF:000033">
    <property type="entry name" value="Histone-lysine N-methyltransferase, H3 lysine-79 specific"/>
    <property type="match status" value="1"/>
</dbReference>
<dbReference type="Proteomes" id="UP001152747">
    <property type="component" value="Unassembled WGS sequence"/>
</dbReference>
<evidence type="ECO:0000256" key="7">
    <source>
        <dbReference type="ARBA" id="ARBA00022853"/>
    </source>
</evidence>
<gene>
    <name evidence="14" type="ORF">CAMP_LOCUS13356</name>
</gene>
<name>A0A9P1IUX0_9PELO</name>
<feature type="compositionally biased region" description="Low complexity" evidence="12">
    <location>
        <begin position="1"/>
        <end position="19"/>
    </location>
</feature>
<evidence type="ECO:0000256" key="12">
    <source>
        <dbReference type="SAM" id="MobiDB-lite"/>
    </source>
</evidence>
<dbReference type="Gene3D" id="3.40.50.150">
    <property type="entry name" value="Vaccinia Virus protein VP39"/>
    <property type="match status" value="1"/>
</dbReference>
<dbReference type="PROSITE" id="PS51569">
    <property type="entry name" value="DOT1"/>
    <property type="match status" value="1"/>
</dbReference>
<dbReference type="GO" id="GO:0035097">
    <property type="term" value="C:histone methyltransferase complex"/>
    <property type="evidence" value="ECO:0007669"/>
    <property type="project" value="UniProtKB-ARBA"/>
</dbReference>
<keyword evidence="5 11" id="KW-0808">Transferase</keyword>
<dbReference type="Pfam" id="PF08123">
    <property type="entry name" value="DOT1"/>
    <property type="match status" value="1"/>
</dbReference>
<dbReference type="SUPFAM" id="SSF53335">
    <property type="entry name" value="S-adenosyl-L-methionine-dependent methyltransferases"/>
    <property type="match status" value="1"/>
</dbReference>
<sequence>MDSSIKKPSSTNSQNPSTSLATPKSAVSISVNPVIYKSSTLKLSISPNQQFLYGVILRIIKTVYASRIPQITSELPEDWEKIKENDVKRIGELIIENRKMLGEWALPFCTQQIAAQITNWAYNCAVSTPSILNSHYKSFSSETYGETNLEQITSILNELQLGPDDVFVDLGSGVGQLVVYTAACTKIKKAVGIELSTVPANHAQNLQHYYKNIMGHFGKSYSPFELHNGDFLDAKFRDLITKEATVIFINNYAFSPDLLVKISDELISELNDNVRIVTAKEMGVLKREVNDRTSRDISSILEMRQMKSLSNGVSWTANVVKFWLHTVDKSKVFKFFEQKANRPKGKDSKSSSSQMKEKEGKMQFSTPKEEKINLKRLAPTPSDYDNDKYFFGRTKRRMCKAQVGGYKKPKENNNVLDCLGICQKLSHVHFSADFLVFVEFVGHVAVSIRIFWWSKPCSNRCAPGAPFTSSLR</sequence>
<comment type="catalytic activity">
    <reaction evidence="10 11">
        <text>L-lysyl(79)-[histone H3] + 3 S-adenosyl-L-methionine = N(6),N(6),N(6)-trimethyl-L-lysyl(79)-[histone H3] + 3 S-adenosyl-L-homocysteine + 3 H(+)</text>
        <dbReference type="Rhea" id="RHEA:60328"/>
        <dbReference type="Rhea" id="RHEA-COMP:15549"/>
        <dbReference type="Rhea" id="RHEA-COMP:15552"/>
        <dbReference type="ChEBI" id="CHEBI:15378"/>
        <dbReference type="ChEBI" id="CHEBI:29969"/>
        <dbReference type="ChEBI" id="CHEBI:57856"/>
        <dbReference type="ChEBI" id="CHEBI:59789"/>
        <dbReference type="ChEBI" id="CHEBI:61961"/>
        <dbReference type="EC" id="2.1.1.360"/>
    </reaction>
</comment>
<accession>A0A9P1IUX0</accession>
<dbReference type="OrthoDB" id="443402at2759"/>
<dbReference type="InterPro" id="IPR029063">
    <property type="entry name" value="SAM-dependent_MTases_sf"/>
</dbReference>
<comment type="similarity">
    <text evidence="11">Belongs to the class I-like SAM-binding methyltransferase superfamily. DOT1 family.</text>
</comment>
<dbReference type="PANTHER" id="PTHR21451:SF0">
    <property type="entry name" value="HISTONE-LYSINE N-METHYLTRANSFERASE, H3 LYSINE-79 SPECIFIC"/>
    <property type="match status" value="1"/>
</dbReference>
<reference evidence="14" key="1">
    <citation type="submission" date="2022-11" db="EMBL/GenBank/DDBJ databases">
        <authorList>
            <person name="Kikuchi T."/>
        </authorList>
    </citation>
    <scope>NUCLEOTIDE SEQUENCE</scope>
    <source>
        <strain evidence="14">PS1010</strain>
    </source>
</reference>
<dbReference type="GO" id="GO:0006281">
    <property type="term" value="P:DNA repair"/>
    <property type="evidence" value="ECO:0007669"/>
    <property type="project" value="TreeGrafter"/>
</dbReference>
<dbReference type="InterPro" id="IPR030445">
    <property type="entry name" value="H3-K79_meTrfase"/>
</dbReference>
<evidence type="ECO:0000256" key="5">
    <source>
        <dbReference type="ARBA" id="ARBA00022679"/>
    </source>
</evidence>
<proteinExistence type="inferred from homology"/>
<evidence type="ECO:0000313" key="15">
    <source>
        <dbReference type="Proteomes" id="UP001152747"/>
    </source>
</evidence>
<keyword evidence="6 11" id="KW-0949">S-adenosyl-L-methionine</keyword>
<feature type="domain" description="DOT1" evidence="13">
    <location>
        <begin position="16"/>
        <end position="340"/>
    </location>
</feature>
<protein>
    <recommendedName>
        <fullName evidence="3 11">Histone-lysine N-methyltransferase, H3 lysine-79 specific</fullName>
        <ecNumber evidence="2 11">2.1.1.360</ecNumber>
    </recommendedName>
    <alternativeName>
        <fullName evidence="9 11">Histone H3-K79 methyltransferase</fullName>
    </alternativeName>
</protein>
<evidence type="ECO:0000256" key="6">
    <source>
        <dbReference type="ARBA" id="ARBA00022691"/>
    </source>
</evidence>
<organism evidence="14 15">
    <name type="scientific">Caenorhabditis angaria</name>
    <dbReference type="NCBI Taxonomy" id="860376"/>
    <lineage>
        <taxon>Eukaryota</taxon>
        <taxon>Metazoa</taxon>
        <taxon>Ecdysozoa</taxon>
        <taxon>Nematoda</taxon>
        <taxon>Chromadorea</taxon>
        <taxon>Rhabditida</taxon>
        <taxon>Rhabditina</taxon>
        <taxon>Rhabditomorpha</taxon>
        <taxon>Rhabditoidea</taxon>
        <taxon>Rhabditidae</taxon>
        <taxon>Peloderinae</taxon>
        <taxon>Caenorhabditis</taxon>
    </lineage>
</organism>
<evidence type="ECO:0000256" key="9">
    <source>
        <dbReference type="ARBA" id="ARBA00029821"/>
    </source>
</evidence>
<dbReference type="GO" id="GO:0000077">
    <property type="term" value="P:DNA damage checkpoint signaling"/>
    <property type="evidence" value="ECO:0007669"/>
    <property type="project" value="TreeGrafter"/>
</dbReference>
<feature type="region of interest" description="Disordered" evidence="12">
    <location>
        <begin position="342"/>
        <end position="366"/>
    </location>
</feature>
<dbReference type="AlphaFoldDB" id="A0A9P1IUX0"/>
<evidence type="ECO:0000256" key="4">
    <source>
        <dbReference type="ARBA" id="ARBA00022603"/>
    </source>
</evidence>
<feature type="region of interest" description="Disordered" evidence="12">
    <location>
        <begin position="1"/>
        <end position="22"/>
    </location>
</feature>
<keyword evidence="4 11" id="KW-0489">Methyltransferase</keyword>
<dbReference type="InterPro" id="IPR025789">
    <property type="entry name" value="DOT1_dom"/>
</dbReference>
<evidence type="ECO:0000256" key="11">
    <source>
        <dbReference type="RuleBase" id="RU271113"/>
    </source>
</evidence>
<evidence type="ECO:0000313" key="14">
    <source>
        <dbReference type="EMBL" id="CAI5450719.1"/>
    </source>
</evidence>